<evidence type="ECO:0000313" key="1">
    <source>
        <dbReference type="EMBL" id="CAI9693196.1"/>
    </source>
</evidence>
<dbReference type="Proteomes" id="UP001162501">
    <property type="component" value="Chromosome 11"/>
</dbReference>
<evidence type="ECO:0000313" key="2">
    <source>
        <dbReference type="Proteomes" id="UP001162501"/>
    </source>
</evidence>
<reference evidence="1" key="1">
    <citation type="submission" date="2023-05" db="EMBL/GenBank/DDBJ databases">
        <authorList>
            <consortium name="ELIXIR-Norway"/>
        </authorList>
    </citation>
    <scope>NUCLEOTIDE SEQUENCE</scope>
</reference>
<dbReference type="EMBL" id="OX596095">
    <property type="protein sequence ID" value="CAI9693196.1"/>
    <property type="molecule type" value="Genomic_DNA"/>
</dbReference>
<gene>
    <name evidence="1" type="ORF">MRATA1EN3_LOCUS4409</name>
</gene>
<proteinExistence type="predicted"/>
<sequence>MENEHTPGPGGQDGPSSVQFSDNSCCRDVARADECRGLQLEEAHGSGSGVGSQRRQSGPGSFRLEPLAVARGFVTVGACIICSNLDDTASLPYSYPQTSDSGLCPEAPFVEADGGPAPTQVLGPPLIAQLWVTLFRLSRGAGGERLIRVALEARGTQEKPSEAPCWFCSPPTQRFTEVPPKAASAPAGLQQRGRPRADPRTCRLRSSQVRPGLLWPLEASRLRLHEEKVIKDRRHHLKTYPNCFVAKELIDWLIEHKEASDRETAIKLMQKLADRGIIHHVCDEHKEFKDVKLFYRFRKDDGTFPLDNEVKAFVRGQRLYEKLMSPENTLLQPREEEGVKYERTFMASEFLDWLVQEGEATAREEAEQLCRRLLEHGIIQHVSNKHPFVDSNLLYQFRMNFRRRRRLMELLSEKSPSSQETHDSPFCLRKQGHDNRKSASFMSVSPSKEIKIASAARRSSMSSGGSSGYFSSSPTLSNSPPVLCNPKSVLKRPVTSEELLTPGAPYARKTFTIVGDAVGWGFVVRGSKPCHIQAVDPSGPAAAAGMKVCQFVVSVNGLNVLHVDYRTVSNLILTGPRTIVMEVMEALEC</sequence>
<accession>A0ACB0DY67</accession>
<protein>
    <submittedName>
        <fullName evidence="1">Uncharacterized protein</fullName>
    </submittedName>
</protein>
<organism evidence="1 2">
    <name type="scientific">Rangifer tarandus platyrhynchus</name>
    <name type="common">Svalbard reindeer</name>
    <dbReference type="NCBI Taxonomy" id="3082113"/>
    <lineage>
        <taxon>Eukaryota</taxon>
        <taxon>Metazoa</taxon>
        <taxon>Chordata</taxon>
        <taxon>Craniata</taxon>
        <taxon>Vertebrata</taxon>
        <taxon>Euteleostomi</taxon>
        <taxon>Mammalia</taxon>
        <taxon>Eutheria</taxon>
        <taxon>Laurasiatheria</taxon>
        <taxon>Artiodactyla</taxon>
        <taxon>Ruminantia</taxon>
        <taxon>Pecora</taxon>
        <taxon>Cervidae</taxon>
        <taxon>Odocoileinae</taxon>
        <taxon>Rangifer</taxon>
    </lineage>
</organism>
<name>A0ACB0DY67_RANTA</name>